<dbReference type="AlphaFoldDB" id="A0A9N7Y937"/>
<organism evidence="2 3">
    <name type="scientific">Pleuronectes platessa</name>
    <name type="common">European plaice</name>
    <dbReference type="NCBI Taxonomy" id="8262"/>
    <lineage>
        <taxon>Eukaryota</taxon>
        <taxon>Metazoa</taxon>
        <taxon>Chordata</taxon>
        <taxon>Craniata</taxon>
        <taxon>Vertebrata</taxon>
        <taxon>Euteleostomi</taxon>
        <taxon>Actinopterygii</taxon>
        <taxon>Neopterygii</taxon>
        <taxon>Teleostei</taxon>
        <taxon>Neoteleostei</taxon>
        <taxon>Acanthomorphata</taxon>
        <taxon>Carangaria</taxon>
        <taxon>Pleuronectiformes</taxon>
        <taxon>Pleuronectoidei</taxon>
        <taxon>Pleuronectidae</taxon>
        <taxon>Pleuronectes</taxon>
    </lineage>
</organism>
<accession>A0A9N7Y937</accession>
<feature type="compositionally biased region" description="Basic and acidic residues" evidence="1">
    <location>
        <begin position="15"/>
        <end position="25"/>
    </location>
</feature>
<gene>
    <name evidence="2" type="ORF">PLEPLA_LOCUS5043</name>
</gene>
<keyword evidence="3" id="KW-1185">Reference proteome</keyword>
<dbReference type="Proteomes" id="UP001153269">
    <property type="component" value="Unassembled WGS sequence"/>
</dbReference>
<reference evidence="2" key="1">
    <citation type="submission" date="2020-03" db="EMBL/GenBank/DDBJ databases">
        <authorList>
            <person name="Weist P."/>
        </authorList>
    </citation>
    <scope>NUCLEOTIDE SEQUENCE</scope>
</reference>
<proteinExistence type="predicted"/>
<feature type="region of interest" description="Disordered" evidence="1">
    <location>
        <begin position="1"/>
        <end position="44"/>
    </location>
</feature>
<evidence type="ECO:0000313" key="3">
    <source>
        <dbReference type="Proteomes" id="UP001153269"/>
    </source>
</evidence>
<protein>
    <submittedName>
        <fullName evidence="2">Uncharacterized protein</fullName>
    </submittedName>
</protein>
<dbReference type="EMBL" id="CADEAL010000255">
    <property type="protein sequence ID" value="CAB1417241.1"/>
    <property type="molecule type" value="Genomic_DNA"/>
</dbReference>
<evidence type="ECO:0000313" key="2">
    <source>
        <dbReference type="EMBL" id="CAB1417241.1"/>
    </source>
</evidence>
<evidence type="ECO:0000256" key="1">
    <source>
        <dbReference type="SAM" id="MobiDB-lite"/>
    </source>
</evidence>
<name>A0A9N7Y937_PLEPL</name>
<comment type="caution">
    <text evidence="2">The sequence shown here is derived from an EMBL/GenBank/DDBJ whole genome shotgun (WGS) entry which is preliminary data.</text>
</comment>
<sequence length="97" mass="10630">MNLAGQGHSGRWSHPHIEVMKEDSVPRTSSPTHGHRGDGASVSCPLQPTVALLRCEVLHNHDSIVSWTSPTTNPHAGSLVTQAMRGWGRVRGWEFWG</sequence>